<dbReference type="Proteomes" id="UP000037020">
    <property type="component" value="Unassembled WGS sequence"/>
</dbReference>
<sequence length="71" mass="7664">MKKTWELLGLILFVQGGAALVCHFTGWHRPVWLFTRLPWLDGYAVFAGIVLAVLGAAVLVGSDALAKRKGG</sequence>
<comment type="caution">
    <text evidence="2">The sequence shown here is derived from an EMBL/GenBank/DDBJ whole genome shotgun (WGS) entry which is preliminary data.</text>
</comment>
<dbReference type="RefSeq" id="WP_030887780.1">
    <property type="nucleotide sequence ID" value="NZ_JBEZAH010000005.1"/>
</dbReference>
<organism evidence="2 3">
    <name type="scientific">Streptomyces varsoviensis</name>
    <dbReference type="NCBI Taxonomy" id="67373"/>
    <lineage>
        <taxon>Bacteria</taxon>
        <taxon>Bacillati</taxon>
        <taxon>Actinomycetota</taxon>
        <taxon>Actinomycetes</taxon>
        <taxon>Kitasatosporales</taxon>
        <taxon>Streptomycetaceae</taxon>
        <taxon>Streptomyces</taxon>
    </lineage>
</organism>
<feature type="transmembrane region" description="Helical" evidence="1">
    <location>
        <begin position="43"/>
        <end position="66"/>
    </location>
</feature>
<accession>A0ABR5ITI4</accession>
<keyword evidence="1" id="KW-0812">Transmembrane</keyword>
<keyword evidence="1" id="KW-1133">Transmembrane helix</keyword>
<evidence type="ECO:0000313" key="3">
    <source>
        <dbReference type="Proteomes" id="UP000037020"/>
    </source>
</evidence>
<reference evidence="2 3" key="1">
    <citation type="submission" date="2015-07" db="EMBL/GenBank/DDBJ databases">
        <authorList>
            <person name="Ju K.-S."/>
            <person name="Doroghazi J.R."/>
            <person name="Metcalf W.W."/>
        </authorList>
    </citation>
    <scope>NUCLEOTIDE SEQUENCE [LARGE SCALE GENOMIC DNA]</scope>
    <source>
        <strain evidence="2 3">NRRL B-3589</strain>
    </source>
</reference>
<proteinExistence type="predicted"/>
<gene>
    <name evidence="2" type="ORF">ADK38_42115</name>
</gene>
<keyword evidence="3" id="KW-1185">Reference proteome</keyword>
<dbReference type="EMBL" id="LGUT01004077">
    <property type="protein sequence ID" value="KOG63942.1"/>
    <property type="molecule type" value="Genomic_DNA"/>
</dbReference>
<evidence type="ECO:0000256" key="1">
    <source>
        <dbReference type="SAM" id="Phobius"/>
    </source>
</evidence>
<protein>
    <submittedName>
        <fullName evidence="2">Uncharacterized protein</fullName>
    </submittedName>
</protein>
<name>A0ABR5ITI4_9ACTN</name>
<evidence type="ECO:0000313" key="2">
    <source>
        <dbReference type="EMBL" id="KOG63942.1"/>
    </source>
</evidence>
<keyword evidence="1" id="KW-0472">Membrane</keyword>